<dbReference type="KEGG" id="vvi:104878993"/>
<dbReference type="OMA" id="PAGCEIE"/>
<dbReference type="Pfam" id="PF10604">
    <property type="entry name" value="Polyketide_cyc2"/>
    <property type="match status" value="1"/>
</dbReference>
<dbReference type="EMBL" id="QGNW01002579">
    <property type="protein sequence ID" value="RVW17360.1"/>
    <property type="molecule type" value="Genomic_DNA"/>
</dbReference>
<name>A0A438C295_VITVI</name>
<dbReference type="Proteomes" id="UP000288805">
    <property type="component" value="Unassembled WGS sequence"/>
</dbReference>
<dbReference type="InterPro" id="IPR019587">
    <property type="entry name" value="Polyketide_cyclase/dehydratase"/>
</dbReference>
<dbReference type="InterPro" id="IPR053249">
    <property type="entry name" value="LFS"/>
</dbReference>
<dbReference type="Gene3D" id="3.30.530.20">
    <property type="match status" value="1"/>
</dbReference>
<dbReference type="PANTHER" id="PTHR33789:SF11">
    <property type="entry name" value="OS05G0202300 PROTEIN"/>
    <property type="match status" value="1"/>
</dbReference>
<dbReference type="InterPro" id="IPR023393">
    <property type="entry name" value="START-like_dom_sf"/>
</dbReference>
<dbReference type="OrthoDB" id="1592664at2759"/>
<evidence type="ECO:0000313" key="2">
    <source>
        <dbReference type="Proteomes" id="UP000288805"/>
    </source>
</evidence>
<protein>
    <submittedName>
        <fullName evidence="1">Lachrymatory-factor synthase</fullName>
    </submittedName>
</protein>
<sequence>MAEETQFKWEGKATAELKSTKPDQVWPFLEDFCSLHKWMPSLDTCYQVEGVKGQPGLIRYCSSTAASPDNPDQTTVNWVKEKLLTIDPINHCFSYEVLDNNMGFNSYVTTFKVIPINGGGCLIQWSFVCDPVQGWRYEDLASYIDSSLQFMAKKMEETLQHAI</sequence>
<accession>A0A438C295</accession>
<dbReference type="SUPFAM" id="SSF55961">
    <property type="entry name" value="Bet v1-like"/>
    <property type="match status" value="1"/>
</dbReference>
<dbReference type="PANTHER" id="PTHR33789">
    <property type="entry name" value="LACHRYMATORY-FACTOR SYNTHASE"/>
    <property type="match status" value="1"/>
</dbReference>
<comment type="caution">
    <text evidence="1">The sequence shown here is derived from an EMBL/GenBank/DDBJ whole genome shotgun (WGS) entry which is preliminary data.</text>
</comment>
<dbReference type="Gramene" id="Vitis04g00325.t01">
    <property type="protein sequence ID" value="Vitis04g00325.t01.CDS"/>
    <property type="gene ID" value="Vitis04g00325"/>
</dbReference>
<organism evidence="1 2">
    <name type="scientific">Vitis vinifera</name>
    <name type="common">Grape</name>
    <dbReference type="NCBI Taxonomy" id="29760"/>
    <lineage>
        <taxon>Eukaryota</taxon>
        <taxon>Viridiplantae</taxon>
        <taxon>Streptophyta</taxon>
        <taxon>Embryophyta</taxon>
        <taxon>Tracheophyta</taxon>
        <taxon>Spermatophyta</taxon>
        <taxon>Magnoliopsida</taxon>
        <taxon>eudicotyledons</taxon>
        <taxon>Gunneridae</taxon>
        <taxon>Pentapetalae</taxon>
        <taxon>rosids</taxon>
        <taxon>Vitales</taxon>
        <taxon>Vitaceae</taxon>
        <taxon>Viteae</taxon>
        <taxon>Vitis</taxon>
    </lineage>
</organism>
<proteinExistence type="predicted"/>
<dbReference type="CDD" id="cd07821">
    <property type="entry name" value="PYR_PYL_RCAR_like"/>
    <property type="match status" value="1"/>
</dbReference>
<dbReference type="FunFam" id="3.30.530.20:FF:000064">
    <property type="entry name" value="Lachrymatory-factor synthase"/>
    <property type="match status" value="1"/>
</dbReference>
<dbReference type="AlphaFoldDB" id="A0A438C295"/>
<reference evidence="1 2" key="1">
    <citation type="journal article" date="2018" name="PLoS Genet.">
        <title>Population sequencing reveals clonal diversity and ancestral inbreeding in the grapevine cultivar Chardonnay.</title>
        <authorList>
            <person name="Roach M.J."/>
            <person name="Johnson D.L."/>
            <person name="Bohlmann J."/>
            <person name="van Vuuren H.J."/>
            <person name="Jones S.J."/>
            <person name="Pretorius I.S."/>
            <person name="Schmidt S.A."/>
            <person name="Borneman A.R."/>
        </authorList>
    </citation>
    <scope>NUCLEOTIDE SEQUENCE [LARGE SCALE GENOMIC DNA]</scope>
    <source>
        <strain evidence="2">cv. Chardonnay</strain>
        <tissue evidence="1">Leaf</tissue>
    </source>
</reference>
<evidence type="ECO:0000313" key="1">
    <source>
        <dbReference type="EMBL" id="RVW17360.1"/>
    </source>
</evidence>
<gene>
    <name evidence="1" type="primary">LFS_2</name>
    <name evidence="1" type="ORF">CK203_069189</name>
</gene>
<dbReference type="GO" id="GO:0004864">
    <property type="term" value="F:protein phosphatase inhibitor activity"/>
    <property type="evidence" value="ECO:0007669"/>
    <property type="project" value="UniProtKB-ARBA"/>
</dbReference>